<evidence type="ECO:0000313" key="4">
    <source>
        <dbReference type="Proteomes" id="UP000014977"/>
    </source>
</evidence>
<reference evidence="3 4" key="1">
    <citation type="journal article" date="2013" name="Genome Announc.">
        <title>Draft genome sequences for three mercury-methylating, sulfate-reducing bacteria.</title>
        <authorList>
            <person name="Brown S.D."/>
            <person name="Hurt R.A.Jr."/>
            <person name="Gilmour C.C."/>
            <person name="Elias D.A."/>
        </authorList>
    </citation>
    <scope>NUCLEOTIDE SEQUENCE [LARGE SCALE GENOMIC DNA]</scope>
    <source>
        <strain evidence="3 4">DSM 2059</strain>
    </source>
</reference>
<keyword evidence="4" id="KW-1185">Reference proteome</keyword>
<dbReference type="PANTHER" id="PTHR35894">
    <property type="entry name" value="GENERAL SECRETION PATHWAY PROTEIN A-RELATED"/>
    <property type="match status" value="1"/>
</dbReference>
<dbReference type="InterPro" id="IPR036680">
    <property type="entry name" value="SPOR-like_sf"/>
</dbReference>
<sequence length="525" mass="58764">MYENFYLLKKKPFENTPNPEFLYLSRNHGEVLASLLYAINFAKGFVLVTGDAGTGKTILIQALIKELGANAVVTHVRNPQFGFTEIIRHLSKNLDLPFNDQNNTFDSYHDVKSKLEQMDKAGKRVVLIIDEAHLLSEKCLEEIRLLSNHETENRKLIQIVLVGQNGIYDMLQKDSLKSLRQRIVINRELNALDMHSVPKYIRHRLRVAGRETPLFDRKALLLIGEKSRGVPRIINRICDNALMRGYTFQTRKIGTRIVKDIIEEMATPQAASVPTPGNKKKITKAAVSAGVISLFILILLTGHFSKSKPVKDTGELAVDGMTLHQSETAEIPSPTLMENSGPPIHAGTLPVGKPVPPKPVEEKPAATLDQEGHAVSPNPCLSETARDRYGIGNDTIVDLIHMANPTLRSVKDDCTGRELVYPEIEKADLIREDSDGTCTIHYASFYRIEPAAKLVEELMQRNENAMVVKSVQGDDPVFRVVMGKYETRTAAERALAHLEFNYLPFLQGNPVRNKKVLLDVLENIQ</sequence>
<dbReference type="AlphaFoldDB" id="S7TX33"/>
<feature type="domain" description="SPOR" evidence="2">
    <location>
        <begin position="432"/>
        <end position="513"/>
    </location>
</feature>
<proteinExistence type="predicted"/>
<dbReference type="InterPro" id="IPR007730">
    <property type="entry name" value="SPOR-like_dom"/>
</dbReference>
<dbReference type="PATRIC" id="fig|1121405.3.peg.1431"/>
<dbReference type="InterPro" id="IPR049945">
    <property type="entry name" value="AAA_22"/>
</dbReference>
<name>S7TX33_DESML</name>
<dbReference type="GO" id="GO:0016887">
    <property type="term" value="F:ATP hydrolysis activity"/>
    <property type="evidence" value="ECO:0007669"/>
    <property type="project" value="InterPro"/>
</dbReference>
<dbReference type="InterPro" id="IPR027417">
    <property type="entry name" value="P-loop_NTPase"/>
</dbReference>
<feature type="region of interest" description="Disordered" evidence="1">
    <location>
        <begin position="329"/>
        <end position="383"/>
    </location>
</feature>
<dbReference type="PROSITE" id="PS51724">
    <property type="entry name" value="SPOR"/>
    <property type="match status" value="1"/>
</dbReference>
<dbReference type="InterPro" id="IPR003593">
    <property type="entry name" value="AAA+_ATPase"/>
</dbReference>
<dbReference type="PANTHER" id="PTHR35894:SF1">
    <property type="entry name" value="PHOSPHORIBULOKINASE _ URIDINE KINASE FAMILY"/>
    <property type="match status" value="1"/>
</dbReference>
<dbReference type="EMBL" id="ATHJ01000073">
    <property type="protein sequence ID" value="EPR41642.1"/>
    <property type="molecule type" value="Genomic_DNA"/>
</dbReference>
<dbReference type="Gene3D" id="3.30.70.1070">
    <property type="entry name" value="Sporulation related repeat"/>
    <property type="match status" value="1"/>
</dbReference>
<dbReference type="GO" id="GO:0042834">
    <property type="term" value="F:peptidoglycan binding"/>
    <property type="evidence" value="ECO:0007669"/>
    <property type="project" value="InterPro"/>
</dbReference>
<dbReference type="Pfam" id="PF05036">
    <property type="entry name" value="SPOR"/>
    <property type="match status" value="1"/>
</dbReference>
<dbReference type="STRING" id="897.B2D07_18255"/>
<dbReference type="Proteomes" id="UP000014977">
    <property type="component" value="Unassembled WGS sequence"/>
</dbReference>
<dbReference type="InterPro" id="IPR052026">
    <property type="entry name" value="ExeA_AAA_ATPase_DNA-bind"/>
</dbReference>
<dbReference type="RefSeq" id="WP_020876352.1">
    <property type="nucleotide sequence ID" value="NZ_ATHJ01000073.1"/>
</dbReference>
<dbReference type="SUPFAM" id="SSF110997">
    <property type="entry name" value="Sporulation related repeat"/>
    <property type="match status" value="1"/>
</dbReference>
<accession>S7TX33</accession>
<evidence type="ECO:0000313" key="3">
    <source>
        <dbReference type="EMBL" id="EPR41642.1"/>
    </source>
</evidence>
<evidence type="ECO:0000256" key="1">
    <source>
        <dbReference type="SAM" id="MobiDB-lite"/>
    </source>
</evidence>
<gene>
    <name evidence="3" type="ORF">dsmv_1921</name>
</gene>
<comment type="caution">
    <text evidence="3">The sequence shown here is derived from an EMBL/GenBank/DDBJ whole genome shotgun (WGS) entry which is preliminary data.</text>
</comment>
<evidence type="ECO:0000259" key="2">
    <source>
        <dbReference type="PROSITE" id="PS51724"/>
    </source>
</evidence>
<dbReference type="CDD" id="cd00009">
    <property type="entry name" value="AAA"/>
    <property type="match status" value="1"/>
</dbReference>
<dbReference type="Gene3D" id="3.40.50.300">
    <property type="entry name" value="P-loop containing nucleotide triphosphate hydrolases"/>
    <property type="match status" value="1"/>
</dbReference>
<dbReference type="OrthoDB" id="9779230at2"/>
<organism evidence="3 4">
    <name type="scientific">Desulfococcus multivorans DSM 2059</name>
    <dbReference type="NCBI Taxonomy" id="1121405"/>
    <lineage>
        <taxon>Bacteria</taxon>
        <taxon>Pseudomonadati</taxon>
        <taxon>Thermodesulfobacteriota</taxon>
        <taxon>Desulfobacteria</taxon>
        <taxon>Desulfobacterales</taxon>
        <taxon>Desulfococcaceae</taxon>
        <taxon>Desulfococcus</taxon>
    </lineage>
</organism>
<protein>
    <submittedName>
        <fullName evidence="3">Sporulation domain-containing protein</fullName>
    </submittedName>
</protein>
<dbReference type="SMART" id="SM00382">
    <property type="entry name" value="AAA"/>
    <property type="match status" value="1"/>
</dbReference>
<dbReference type="Pfam" id="PF13401">
    <property type="entry name" value="AAA_22"/>
    <property type="match status" value="1"/>
</dbReference>
<dbReference type="SUPFAM" id="SSF52540">
    <property type="entry name" value="P-loop containing nucleoside triphosphate hydrolases"/>
    <property type="match status" value="1"/>
</dbReference>
<dbReference type="eggNOG" id="COG3267">
    <property type="taxonomic scope" value="Bacteria"/>
</dbReference>